<comment type="caution">
    <text evidence="4">The sequence shown here is derived from an EMBL/GenBank/DDBJ whole genome shotgun (WGS) entry which is preliminary data.</text>
</comment>
<dbReference type="InterPro" id="IPR029058">
    <property type="entry name" value="AB_hydrolase_fold"/>
</dbReference>
<dbReference type="GO" id="GO:0047372">
    <property type="term" value="F:monoacylglycerol lipase activity"/>
    <property type="evidence" value="ECO:0007669"/>
    <property type="project" value="TreeGrafter"/>
</dbReference>
<dbReference type="PIRSF" id="PIRSF005211">
    <property type="entry name" value="Ab_hydro_YheT"/>
    <property type="match status" value="1"/>
</dbReference>
<dbReference type="PANTHER" id="PTHR10794:SF94">
    <property type="entry name" value="ESTERASE YHET-RELATED"/>
    <property type="match status" value="1"/>
</dbReference>
<evidence type="ECO:0000313" key="5">
    <source>
        <dbReference type="Proteomes" id="UP000596827"/>
    </source>
</evidence>
<keyword evidence="5" id="KW-1185">Reference proteome</keyword>
<protein>
    <submittedName>
        <fullName evidence="4">Alpha/beta fold hydrolase</fullName>
    </submittedName>
</protein>
<dbReference type="GO" id="GO:0034338">
    <property type="term" value="F:short-chain carboxylesterase activity"/>
    <property type="evidence" value="ECO:0007669"/>
    <property type="project" value="TreeGrafter"/>
</dbReference>
<dbReference type="Proteomes" id="UP000596827">
    <property type="component" value="Unassembled WGS sequence"/>
</dbReference>
<feature type="domain" description="AB hydrolase-1" evidence="3">
    <location>
        <begin position="60"/>
        <end position="300"/>
    </location>
</feature>
<accession>A0A923M3X7</accession>
<comment type="similarity">
    <text evidence="1">Belongs to the AB hydrolase superfamily. AB hydrolase 4 family.</text>
</comment>
<dbReference type="InterPro" id="IPR050960">
    <property type="entry name" value="AB_hydrolase_4_sf"/>
</dbReference>
<dbReference type="AlphaFoldDB" id="A0A923M3X7"/>
<name>A0A923M3X7_9BURK</name>
<gene>
    <name evidence="4" type="ORF">H8R02_03055</name>
</gene>
<dbReference type="Gene3D" id="3.40.50.1820">
    <property type="entry name" value="alpha/beta hydrolase"/>
    <property type="match status" value="1"/>
</dbReference>
<reference evidence="4" key="1">
    <citation type="submission" date="2020-08" db="EMBL/GenBank/DDBJ databases">
        <title>Ramlibacter sp. GTP1 16S ribosomal RNA gene genome sequencing and assembly.</title>
        <authorList>
            <person name="Kang M."/>
        </authorList>
    </citation>
    <scope>NUCLEOTIDE SEQUENCE</scope>
    <source>
        <strain evidence="4">GTP1</strain>
    </source>
</reference>
<sequence>MDYRAPRWLPGGNLQTIWPALYGRRHDGDPPSYRRERWSTPDGDFIDLDWLATPPTTNVLLVLFHGLEGSSRSHYAEAFADFARSRGAAFVVPHFRGCSGELNAGPRAYHSGDHEEIAWILQRLRERHTGPLAAVGVSLGGNALMRWAGEWESRAATLADAVASVCSPLDLAAGGRAIGQGFNRLVYTTMFLRSMKPKALLKLAQHPGLFDREALLAARDLYEFDNIFTAPLHGFRDTDDYWRRASAKPHLHRICIPALAVNARNDPFVPAASLPLPAEVGASVTLWQPQQGGHVGFPSGPWPTDVRVMPRAVGEWLLDRLPVS</sequence>
<evidence type="ECO:0000256" key="2">
    <source>
        <dbReference type="PIRSR" id="PIRSR005211-1"/>
    </source>
</evidence>
<dbReference type="SUPFAM" id="SSF53474">
    <property type="entry name" value="alpha/beta-Hydrolases"/>
    <property type="match status" value="1"/>
</dbReference>
<evidence type="ECO:0000313" key="4">
    <source>
        <dbReference type="EMBL" id="MBC5763411.1"/>
    </source>
</evidence>
<dbReference type="Pfam" id="PF00561">
    <property type="entry name" value="Abhydrolase_1"/>
    <property type="match status" value="1"/>
</dbReference>
<feature type="active site" description="Charge relay system" evidence="2">
    <location>
        <position position="138"/>
    </location>
</feature>
<evidence type="ECO:0000259" key="3">
    <source>
        <dbReference type="Pfam" id="PF00561"/>
    </source>
</evidence>
<dbReference type="InterPro" id="IPR000073">
    <property type="entry name" value="AB_hydrolase_1"/>
</dbReference>
<dbReference type="InterPro" id="IPR012020">
    <property type="entry name" value="ABHD4"/>
</dbReference>
<feature type="active site" description="Charge relay system" evidence="2">
    <location>
        <position position="294"/>
    </location>
</feature>
<feature type="active site" description="Charge relay system" evidence="2">
    <location>
        <position position="266"/>
    </location>
</feature>
<dbReference type="PANTHER" id="PTHR10794">
    <property type="entry name" value="ABHYDROLASE DOMAIN-CONTAINING PROTEIN"/>
    <property type="match status" value="1"/>
</dbReference>
<evidence type="ECO:0000256" key="1">
    <source>
        <dbReference type="ARBA" id="ARBA00010884"/>
    </source>
</evidence>
<keyword evidence="4" id="KW-0378">Hydrolase</keyword>
<dbReference type="RefSeq" id="WP_187080583.1">
    <property type="nucleotide sequence ID" value="NZ_JACORU010000001.1"/>
</dbReference>
<organism evidence="4 5">
    <name type="scientific">Ramlibacter albus</name>
    <dbReference type="NCBI Taxonomy" id="2079448"/>
    <lineage>
        <taxon>Bacteria</taxon>
        <taxon>Pseudomonadati</taxon>
        <taxon>Pseudomonadota</taxon>
        <taxon>Betaproteobacteria</taxon>
        <taxon>Burkholderiales</taxon>
        <taxon>Comamonadaceae</taxon>
        <taxon>Ramlibacter</taxon>
    </lineage>
</organism>
<dbReference type="EMBL" id="JACORU010000001">
    <property type="protein sequence ID" value="MBC5763411.1"/>
    <property type="molecule type" value="Genomic_DNA"/>
</dbReference>
<proteinExistence type="inferred from homology"/>